<dbReference type="EMBL" id="JANJQO010000488">
    <property type="protein sequence ID" value="KAJ2977276.1"/>
    <property type="molecule type" value="Genomic_DNA"/>
</dbReference>
<protein>
    <submittedName>
        <fullName evidence="1">Uncharacterized protein</fullName>
    </submittedName>
</protein>
<reference evidence="1" key="1">
    <citation type="submission" date="2022-08" db="EMBL/GenBank/DDBJ databases">
        <title>Genome Sequence of Lecanicillium fungicola.</title>
        <authorList>
            <person name="Buettner E."/>
        </authorList>
    </citation>
    <scope>NUCLEOTIDE SEQUENCE</scope>
    <source>
        <strain evidence="1">Babe33</strain>
    </source>
</reference>
<dbReference type="Proteomes" id="UP001143910">
    <property type="component" value="Unassembled WGS sequence"/>
</dbReference>
<proteinExistence type="predicted"/>
<evidence type="ECO:0000313" key="1">
    <source>
        <dbReference type="EMBL" id="KAJ2977276.1"/>
    </source>
</evidence>
<sequence length="227" mass="24722">MATRSPYALVLIGSGPGIGKSVAALFAAKRYNHVALVARRQQQLDIDRKAVEAAAPGVKVSTFVTDVADSEQFKKVLRAVSAEGPKVETVYFNPAVIRPTSIEEETEDQMIYDFKITNVALLHTVQWAMPNLVALAKSDASAKPSFLVTGTWLSRDPYTPLFTLSLVKAAQRNLCQTLAEVLTPTGVHVGMVRVMGIVDPASKETSPENIASSAWKLYESKEFEIEV</sequence>
<comment type="caution">
    <text evidence="1">The sequence shown here is derived from an EMBL/GenBank/DDBJ whole genome shotgun (WGS) entry which is preliminary data.</text>
</comment>
<evidence type="ECO:0000313" key="2">
    <source>
        <dbReference type="Proteomes" id="UP001143910"/>
    </source>
</evidence>
<name>A0ACC1NFI4_9HYPO</name>
<organism evidence="1 2">
    <name type="scientific">Zarea fungicola</name>
    <dbReference type="NCBI Taxonomy" id="93591"/>
    <lineage>
        <taxon>Eukaryota</taxon>
        <taxon>Fungi</taxon>
        <taxon>Dikarya</taxon>
        <taxon>Ascomycota</taxon>
        <taxon>Pezizomycotina</taxon>
        <taxon>Sordariomycetes</taxon>
        <taxon>Hypocreomycetidae</taxon>
        <taxon>Hypocreales</taxon>
        <taxon>Cordycipitaceae</taxon>
        <taxon>Zarea</taxon>
    </lineage>
</organism>
<gene>
    <name evidence="1" type="ORF">NQ176_g4462</name>
</gene>
<accession>A0ACC1NFI4</accession>
<keyword evidence="2" id="KW-1185">Reference proteome</keyword>